<dbReference type="EMBL" id="JANEYF010001228">
    <property type="protein sequence ID" value="KAJ8965421.1"/>
    <property type="molecule type" value="Genomic_DNA"/>
</dbReference>
<sequence>MLLNEGETVVCEAQKVLMYPPLSDRKKYVAGVLTVSTFKLSFASAEEIEPSNCYQQNLLLGVNDVCLSSIDVIYQVGDRTKKKLSPGQNVTGKVKDILIVCKVTIMF</sequence>
<dbReference type="Proteomes" id="UP001162156">
    <property type="component" value="Unassembled WGS sequence"/>
</dbReference>
<name>A0AAV8ZNE7_9CUCU</name>
<dbReference type="SUPFAM" id="SSF50729">
    <property type="entry name" value="PH domain-like"/>
    <property type="match status" value="1"/>
</dbReference>
<keyword evidence="2" id="KW-1185">Reference proteome</keyword>
<comment type="caution">
    <text evidence="1">The sequence shown here is derived from an EMBL/GenBank/DDBJ whole genome shotgun (WGS) entry which is preliminary data.</text>
</comment>
<evidence type="ECO:0000313" key="2">
    <source>
        <dbReference type="Proteomes" id="UP001162156"/>
    </source>
</evidence>
<reference evidence="1" key="1">
    <citation type="journal article" date="2023" name="Insect Mol. Biol.">
        <title>Genome sequencing provides insights into the evolution of gene families encoding plant cell wall-degrading enzymes in longhorned beetles.</title>
        <authorList>
            <person name="Shin N.R."/>
            <person name="Okamura Y."/>
            <person name="Kirsch R."/>
            <person name="Pauchet Y."/>
        </authorList>
    </citation>
    <scope>NUCLEOTIDE SEQUENCE</scope>
    <source>
        <strain evidence="1">RBIC_L_NR</strain>
    </source>
</reference>
<dbReference type="AlphaFoldDB" id="A0AAV8ZNE7"/>
<proteinExistence type="predicted"/>
<evidence type="ECO:0000313" key="1">
    <source>
        <dbReference type="EMBL" id="KAJ8965421.1"/>
    </source>
</evidence>
<gene>
    <name evidence="1" type="ORF">NQ314_004174</name>
</gene>
<protein>
    <submittedName>
        <fullName evidence="1">Uncharacterized protein</fullName>
    </submittedName>
</protein>
<accession>A0AAV8ZNE7</accession>
<organism evidence="1 2">
    <name type="scientific">Rhamnusium bicolor</name>
    <dbReference type="NCBI Taxonomy" id="1586634"/>
    <lineage>
        <taxon>Eukaryota</taxon>
        <taxon>Metazoa</taxon>
        <taxon>Ecdysozoa</taxon>
        <taxon>Arthropoda</taxon>
        <taxon>Hexapoda</taxon>
        <taxon>Insecta</taxon>
        <taxon>Pterygota</taxon>
        <taxon>Neoptera</taxon>
        <taxon>Endopterygota</taxon>
        <taxon>Coleoptera</taxon>
        <taxon>Polyphaga</taxon>
        <taxon>Cucujiformia</taxon>
        <taxon>Chrysomeloidea</taxon>
        <taxon>Cerambycidae</taxon>
        <taxon>Lepturinae</taxon>
        <taxon>Rhagiini</taxon>
        <taxon>Rhamnusium</taxon>
    </lineage>
</organism>